<organism evidence="2 3">
    <name type="scientific">Mytilus edulis</name>
    <name type="common">Blue mussel</name>
    <dbReference type="NCBI Taxonomy" id="6550"/>
    <lineage>
        <taxon>Eukaryota</taxon>
        <taxon>Metazoa</taxon>
        <taxon>Spiralia</taxon>
        <taxon>Lophotrochozoa</taxon>
        <taxon>Mollusca</taxon>
        <taxon>Bivalvia</taxon>
        <taxon>Autobranchia</taxon>
        <taxon>Pteriomorphia</taxon>
        <taxon>Mytilida</taxon>
        <taxon>Mytiloidea</taxon>
        <taxon>Mytilidae</taxon>
        <taxon>Mytilinae</taxon>
        <taxon>Mytilus</taxon>
    </lineage>
</organism>
<sequence>MTLRYLNQTYCIAVSIGKTNHKVTWLVRPCTEKLPALCDDTDITSPQEQTSTITATTSYETLSTITVKISAGSEKKENRTNEILMIALIITVVLALAVIIAVIIFYKRKISLRSARHPTLASCNEVIYENTPNDATINQTTDNSFDQMHYQSLSQNRIPIESNYTPLQSAGIDVTRSTDKNRHTVIDESIEHYLVEEDYQEIEDVST</sequence>
<accession>A0A8S3S7W2</accession>
<keyword evidence="1" id="KW-0472">Membrane</keyword>
<keyword evidence="1" id="KW-1133">Transmembrane helix</keyword>
<comment type="caution">
    <text evidence="2">The sequence shown here is derived from an EMBL/GenBank/DDBJ whole genome shotgun (WGS) entry which is preliminary data.</text>
</comment>
<dbReference type="AlphaFoldDB" id="A0A8S3S7W2"/>
<name>A0A8S3S7W2_MYTED</name>
<evidence type="ECO:0000313" key="2">
    <source>
        <dbReference type="EMBL" id="CAG2214474.1"/>
    </source>
</evidence>
<dbReference type="EMBL" id="CAJPWZ010001411">
    <property type="protein sequence ID" value="CAG2214474.1"/>
    <property type="molecule type" value="Genomic_DNA"/>
</dbReference>
<protein>
    <submittedName>
        <fullName evidence="2">Uncharacterized protein</fullName>
    </submittedName>
</protein>
<dbReference type="Proteomes" id="UP000683360">
    <property type="component" value="Unassembled WGS sequence"/>
</dbReference>
<reference evidence="2" key="1">
    <citation type="submission" date="2021-03" db="EMBL/GenBank/DDBJ databases">
        <authorList>
            <person name="Bekaert M."/>
        </authorList>
    </citation>
    <scope>NUCLEOTIDE SEQUENCE</scope>
</reference>
<gene>
    <name evidence="2" type="ORF">MEDL_28318</name>
</gene>
<evidence type="ECO:0000313" key="3">
    <source>
        <dbReference type="Proteomes" id="UP000683360"/>
    </source>
</evidence>
<proteinExistence type="predicted"/>
<keyword evidence="3" id="KW-1185">Reference proteome</keyword>
<dbReference type="OrthoDB" id="10549173at2759"/>
<feature type="transmembrane region" description="Helical" evidence="1">
    <location>
        <begin position="83"/>
        <end position="106"/>
    </location>
</feature>
<keyword evidence="1" id="KW-0812">Transmembrane</keyword>
<evidence type="ECO:0000256" key="1">
    <source>
        <dbReference type="SAM" id="Phobius"/>
    </source>
</evidence>